<dbReference type="AlphaFoldDB" id="A0A6A6T4N3"/>
<dbReference type="PROSITE" id="PS50097">
    <property type="entry name" value="BTB"/>
    <property type="match status" value="1"/>
</dbReference>
<feature type="coiled-coil region" evidence="1">
    <location>
        <begin position="93"/>
        <end position="127"/>
    </location>
</feature>
<keyword evidence="4" id="KW-1185">Reference proteome</keyword>
<keyword evidence="1" id="KW-0175">Coiled coil</keyword>
<accession>A0A6A6T4N3</accession>
<evidence type="ECO:0000256" key="1">
    <source>
        <dbReference type="SAM" id="Coils"/>
    </source>
</evidence>
<evidence type="ECO:0000313" key="3">
    <source>
        <dbReference type="EMBL" id="KAF2654131.1"/>
    </source>
</evidence>
<gene>
    <name evidence="3" type="ORF">K491DRAFT_679937</name>
</gene>
<dbReference type="InterPro" id="IPR011333">
    <property type="entry name" value="SKP1/BTB/POZ_sf"/>
</dbReference>
<dbReference type="SUPFAM" id="SSF54695">
    <property type="entry name" value="POZ domain"/>
    <property type="match status" value="1"/>
</dbReference>
<evidence type="ECO:0000259" key="2">
    <source>
        <dbReference type="PROSITE" id="PS50097"/>
    </source>
</evidence>
<proteinExistence type="predicted"/>
<organism evidence="3 4">
    <name type="scientific">Lophiostoma macrostomum CBS 122681</name>
    <dbReference type="NCBI Taxonomy" id="1314788"/>
    <lineage>
        <taxon>Eukaryota</taxon>
        <taxon>Fungi</taxon>
        <taxon>Dikarya</taxon>
        <taxon>Ascomycota</taxon>
        <taxon>Pezizomycotina</taxon>
        <taxon>Dothideomycetes</taxon>
        <taxon>Pleosporomycetidae</taxon>
        <taxon>Pleosporales</taxon>
        <taxon>Lophiostomataceae</taxon>
        <taxon>Lophiostoma</taxon>
    </lineage>
</organism>
<dbReference type="Gene3D" id="3.30.710.10">
    <property type="entry name" value="Potassium Channel Kv1.1, Chain A"/>
    <property type="match status" value="1"/>
</dbReference>
<dbReference type="Proteomes" id="UP000799324">
    <property type="component" value="Unassembled WGS sequence"/>
</dbReference>
<name>A0A6A6T4N3_9PLEO</name>
<dbReference type="EMBL" id="MU004369">
    <property type="protein sequence ID" value="KAF2654131.1"/>
    <property type="molecule type" value="Genomic_DNA"/>
</dbReference>
<sequence>MVLSFQELVCSPQFTFICGDDEEPVVVHEAALASLSPPLDRLMKGPMREASEKMAMLPYVEKDDFLRLCEYAYRGQYTIPDAVPSATSVKRPLALGEADLEVLIAEIEKADEEEREREKQYERQYEKQNLAGMTAEQRMRETKHLDGQLPLARRFVERQYIFGTPMRTEIMEGYKAKRNKHMTEDFTPIFLVHAKIYTLAGFFMIKDLEELALENLRATLKTFRIHSTRIGDVINLVRYTYESTPDRDGENEDVNALRQLVLEYVALNYTRIDTAEFRQLLEEGGQFVSDIWKLMRQEGLMVSPKKL</sequence>
<dbReference type="InterPro" id="IPR000210">
    <property type="entry name" value="BTB/POZ_dom"/>
</dbReference>
<dbReference type="PANTHER" id="PTHR47843">
    <property type="entry name" value="BTB DOMAIN-CONTAINING PROTEIN-RELATED"/>
    <property type="match status" value="1"/>
</dbReference>
<dbReference type="Pfam" id="PF00651">
    <property type="entry name" value="BTB"/>
    <property type="match status" value="1"/>
</dbReference>
<evidence type="ECO:0000313" key="4">
    <source>
        <dbReference type="Proteomes" id="UP000799324"/>
    </source>
</evidence>
<protein>
    <recommendedName>
        <fullName evidence="2">BTB domain-containing protein</fullName>
    </recommendedName>
</protein>
<reference evidence="3" key="1">
    <citation type="journal article" date="2020" name="Stud. Mycol.">
        <title>101 Dothideomycetes genomes: a test case for predicting lifestyles and emergence of pathogens.</title>
        <authorList>
            <person name="Haridas S."/>
            <person name="Albert R."/>
            <person name="Binder M."/>
            <person name="Bloem J."/>
            <person name="Labutti K."/>
            <person name="Salamov A."/>
            <person name="Andreopoulos B."/>
            <person name="Baker S."/>
            <person name="Barry K."/>
            <person name="Bills G."/>
            <person name="Bluhm B."/>
            <person name="Cannon C."/>
            <person name="Castanera R."/>
            <person name="Culley D."/>
            <person name="Daum C."/>
            <person name="Ezra D."/>
            <person name="Gonzalez J."/>
            <person name="Henrissat B."/>
            <person name="Kuo A."/>
            <person name="Liang C."/>
            <person name="Lipzen A."/>
            <person name="Lutzoni F."/>
            <person name="Magnuson J."/>
            <person name="Mondo S."/>
            <person name="Nolan M."/>
            <person name="Ohm R."/>
            <person name="Pangilinan J."/>
            <person name="Park H.-J."/>
            <person name="Ramirez L."/>
            <person name="Alfaro M."/>
            <person name="Sun H."/>
            <person name="Tritt A."/>
            <person name="Yoshinaga Y."/>
            <person name="Zwiers L.-H."/>
            <person name="Turgeon B."/>
            <person name="Goodwin S."/>
            <person name="Spatafora J."/>
            <person name="Crous P."/>
            <person name="Grigoriev I."/>
        </authorList>
    </citation>
    <scope>NUCLEOTIDE SEQUENCE</scope>
    <source>
        <strain evidence="3">CBS 122681</strain>
    </source>
</reference>
<feature type="domain" description="BTB" evidence="2">
    <location>
        <begin position="12"/>
        <end position="81"/>
    </location>
</feature>
<dbReference type="OrthoDB" id="9997739at2759"/>